<keyword evidence="3" id="KW-0393">Immunoglobulin domain</keyword>
<dbReference type="InterPro" id="IPR013151">
    <property type="entry name" value="Immunoglobulin_dom"/>
</dbReference>
<evidence type="ECO:0000259" key="5">
    <source>
        <dbReference type="PROSITE" id="PS50835"/>
    </source>
</evidence>
<proteinExistence type="inferred from homology"/>
<organism evidence="6 7">
    <name type="scientific">Sciurus vulgaris</name>
    <name type="common">Eurasian red squirrel</name>
    <dbReference type="NCBI Taxonomy" id="55149"/>
    <lineage>
        <taxon>Eukaryota</taxon>
        <taxon>Metazoa</taxon>
        <taxon>Chordata</taxon>
        <taxon>Craniata</taxon>
        <taxon>Vertebrata</taxon>
        <taxon>Euteleostomi</taxon>
        <taxon>Mammalia</taxon>
        <taxon>Eutheria</taxon>
        <taxon>Euarchontoglires</taxon>
        <taxon>Glires</taxon>
        <taxon>Rodentia</taxon>
        <taxon>Sciuromorpha</taxon>
        <taxon>Sciuridae</taxon>
        <taxon>Sciurinae</taxon>
        <taxon>Sciurini</taxon>
        <taxon>Sciurus</taxon>
    </lineage>
</organism>
<dbReference type="GO" id="GO:0009986">
    <property type="term" value="C:cell surface"/>
    <property type="evidence" value="ECO:0007669"/>
    <property type="project" value="TreeGrafter"/>
</dbReference>
<reference evidence="6" key="1">
    <citation type="submission" date="2025-08" db="UniProtKB">
        <authorList>
            <consortium name="Ensembl"/>
        </authorList>
    </citation>
    <scope>IDENTIFICATION</scope>
</reference>
<evidence type="ECO:0000256" key="1">
    <source>
        <dbReference type="ARBA" id="ARBA00022729"/>
    </source>
</evidence>
<evidence type="ECO:0000256" key="4">
    <source>
        <dbReference type="ARBA" id="ARBA00038222"/>
    </source>
</evidence>
<dbReference type="InterPro" id="IPR013106">
    <property type="entry name" value="Ig_V-set"/>
</dbReference>
<sequence>MQPASACARRGCIPWQGILLAGKRDNALKEGGRWEHRVLLVSPGDYTTLTGDTGLHWEPFSLLTFWNPQPTGQLTIEPVPVDAAEGTDVLLLVHNASENVVGYTWFKGNITDSRHQIVSYSILTQTATPGTAFSGRETIYPNGSLLFVNVTQEDTGSYTLQTTRNDFSNEVATGEFRVHVSLLTFWNPQPTAQLTIEPMPVDAAEGTDVLLLAHNASENVLGYTWFKGDMTERRHQIVSYSILTQTATPGTAFSGRETIYPNGSLLFVNVTQEDTGFYTLQTTRNDFSNEVATGEFRVHELVTQPTIQATNTTPGSVVMTCLSDDSGISIMWIFNSRTLQFTERMQLSQDHSTLSIDPVRQEDAGEYQCEVSKAASSSRSDPFRLAVICEWPPVICERPPVPPTHFLMYFTVKGHNGVQAMRKG</sequence>
<dbReference type="FunFam" id="2.60.40.10:FF:000244">
    <property type="entry name" value="carcinoembryonic antigen-related cell adhesion molecule 16"/>
    <property type="match status" value="1"/>
</dbReference>
<dbReference type="SMART" id="SM00408">
    <property type="entry name" value="IGc2"/>
    <property type="match status" value="1"/>
</dbReference>
<dbReference type="AlphaFoldDB" id="A0A8D2DV89"/>
<dbReference type="SUPFAM" id="SSF48726">
    <property type="entry name" value="Immunoglobulin"/>
    <property type="match status" value="3"/>
</dbReference>
<dbReference type="InterPro" id="IPR003598">
    <property type="entry name" value="Ig_sub2"/>
</dbReference>
<accession>A0A8D2DV89</accession>
<dbReference type="Pfam" id="PF07686">
    <property type="entry name" value="V-set"/>
    <property type="match status" value="2"/>
</dbReference>
<dbReference type="Proteomes" id="UP000694564">
    <property type="component" value="Chromosome 17"/>
</dbReference>
<comment type="similarity">
    <text evidence="4">Belongs to the immunoglobulin superfamily. CEA family.</text>
</comment>
<evidence type="ECO:0000256" key="3">
    <source>
        <dbReference type="ARBA" id="ARBA00023319"/>
    </source>
</evidence>
<evidence type="ECO:0000256" key="2">
    <source>
        <dbReference type="ARBA" id="ARBA00023180"/>
    </source>
</evidence>
<name>A0A8D2DV89_SCIVU</name>
<keyword evidence="1" id="KW-0732">Signal</keyword>
<protein>
    <recommendedName>
        <fullName evidence="5">Ig-like domain-containing protein</fullName>
    </recommendedName>
</protein>
<evidence type="ECO:0000313" key="7">
    <source>
        <dbReference type="Proteomes" id="UP000694564"/>
    </source>
</evidence>
<dbReference type="CDD" id="cd05774">
    <property type="entry name" value="IgV_CEACAM_D1"/>
    <property type="match status" value="2"/>
</dbReference>
<dbReference type="PANTHER" id="PTHR44427">
    <property type="entry name" value="CARCINOEMBRYONIC ANTIGEN-RELATED CELL ADHESION MOLECULE 19"/>
    <property type="match status" value="1"/>
</dbReference>
<dbReference type="GO" id="GO:0002682">
    <property type="term" value="P:regulation of immune system process"/>
    <property type="evidence" value="ECO:0007669"/>
    <property type="project" value="TreeGrafter"/>
</dbReference>
<dbReference type="SMART" id="SM00409">
    <property type="entry name" value="IG"/>
    <property type="match status" value="3"/>
</dbReference>
<dbReference type="InterPro" id="IPR036179">
    <property type="entry name" value="Ig-like_dom_sf"/>
</dbReference>
<dbReference type="GO" id="GO:0007165">
    <property type="term" value="P:signal transduction"/>
    <property type="evidence" value="ECO:0007669"/>
    <property type="project" value="TreeGrafter"/>
</dbReference>
<keyword evidence="2" id="KW-0325">Glycoprotein</keyword>
<dbReference type="GO" id="GO:1990782">
    <property type="term" value="F:protein tyrosine kinase binding"/>
    <property type="evidence" value="ECO:0007669"/>
    <property type="project" value="TreeGrafter"/>
</dbReference>
<dbReference type="PANTHER" id="PTHR44427:SF1">
    <property type="entry name" value="CARCINOEMBRYONIC ANTIGEN-RELATED CELL ADHESION MOLECULE 1"/>
    <property type="match status" value="1"/>
</dbReference>
<dbReference type="PROSITE" id="PS50835">
    <property type="entry name" value="IG_LIKE"/>
    <property type="match status" value="1"/>
</dbReference>
<dbReference type="Gene3D" id="2.60.40.10">
    <property type="entry name" value="Immunoglobulins"/>
    <property type="match status" value="3"/>
</dbReference>
<dbReference type="GeneTree" id="ENSGT01100000263479"/>
<dbReference type="InterPro" id="IPR003599">
    <property type="entry name" value="Ig_sub"/>
</dbReference>
<dbReference type="InterPro" id="IPR007110">
    <property type="entry name" value="Ig-like_dom"/>
</dbReference>
<feature type="domain" description="Ig-like" evidence="5">
    <location>
        <begin position="305"/>
        <end position="386"/>
    </location>
</feature>
<dbReference type="Pfam" id="PF00047">
    <property type="entry name" value="ig"/>
    <property type="match status" value="1"/>
</dbReference>
<keyword evidence="7" id="KW-1185">Reference proteome</keyword>
<dbReference type="GO" id="GO:0005886">
    <property type="term" value="C:plasma membrane"/>
    <property type="evidence" value="ECO:0007669"/>
    <property type="project" value="TreeGrafter"/>
</dbReference>
<evidence type="ECO:0000313" key="6">
    <source>
        <dbReference type="Ensembl" id="ENSSVLP00005030296.1"/>
    </source>
</evidence>
<dbReference type="FunFam" id="2.60.40.10:FF:000340">
    <property type="entry name" value="Carcinoembryonic antigen-related cell adhesion molecule 1"/>
    <property type="match status" value="2"/>
</dbReference>
<reference evidence="6" key="2">
    <citation type="submission" date="2025-09" db="UniProtKB">
        <authorList>
            <consortium name="Ensembl"/>
        </authorList>
    </citation>
    <scope>IDENTIFICATION</scope>
</reference>
<dbReference type="InterPro" id="IPR050831">
    <property type="entry name" value="CEA_cell_adhesion"/>
</dbReference>
<dbReference type="InterPro" id="IPR013783">
    <property type="entry name" value="Ig-like_fold"/>
</dbReference>
<dbReference type="Ensembl" id="ENSSVLT00005033649.1">
    <property type="protein sequence ID" value="ENSSVLP00005030296.1"/>
    <property type="gene ID" value="ENSSVLG00005023751.1"/>
</dbReference>